<dbReference type="PANTHER" id="PTHR46847">
    <property type="entry name" value="D-ALLOSE-BINDING PERIPLASMIC PROTEIN-RELATED"/>
    <property type="match status" value="1"/>
</dbReference>
<evidence type="ECO:0000313" key="6">
    <source>
        <dbReference type="EMBL" id="WLR99409.1"/>
    </source>
</evidence>
<evidence type="ECO:0000256" key="2">
    <source>
        <dbReference type="ARBA" id="ARBA00007639"/>
    </source>
</evidence>
<organism evidence="6 7">
    <name type="scientific">Shinella sumterensis</name>
    <dbReference type="NCBI Taxonomy" id="1967501"/>
    <lineage>
        <taxon>Bacteria</taxon>
        <taxon>Pseudomonadati</taxon>
        <taxon>Pseudomonadota</taxon>
        <taxon>Alphaproteobacteria</taxon>
        <taxon>Hyphomicrobiales</taxon>
        <taxon>Rhizobiaceae</taxon>
        <taxon>Shinella</taxon>
    </lineage>
</organism>
<evidence type="ECO:0000256" key="3">
    <source>
        <dbReference type="ARBA" id="ARBA00022729"/>
    </source>
</evidence>
<evidence type="ECO:0000313" key="7">
    <source>
        <dbReference type="Proteomes" id="UP001234585"/>
    </source>
</evidence>
<dbReference type="RefSeq" id="WP_306038784.1">
    <property type="nucleotide sequence ID" value="NZ_CP132303.1"/>
</dbReference>
<comment type="subcellular location">
    <subcellularLocation>
        <location evidence="1">Cell envelope</location>
    </subcellularLocation>
</comment>
<gene>
    <name evidence="6" type="ORF">Q9313_21740</name>
</gene>
<dbReference type="GO" id="GO:0030246">
    <property type="term" value="F:carbohydrate binding"/>
    <property type="evidence" value="ECO:0007669"/>
    <property type="project" value="UniProtKB-ARBA"/>
</dbReference>
<keyword evidence="6" id="KW-0614">Plasmid</keyword>
<dbReference type="AlphaFoldDB" id="A0AA50H9U5"/>
<dbReference type="Gene3D" id="3.40.50.2300">
    <property type="match status" value="2"/>
</dbReference>
<feature type="chain" id="PRO_5041365923" evidence="4">
    <location>
        <begin position="19"/>
        <end position="305"/>
    </location>
</feature>
<dbReference type="InterPro" id="IPR028082">
    <property type="entry name" value="Peripla_BP_I"/>
</dbReference>
<dbReference type="InterPro" id="IPR025997">
    <property type="entry name" value="SBP_2_dom"/>
</dbReference>
<keyword evidence="7" id="KW-1185">Reference proteome</keyword>
<sequence length="305" mass="32831">MTCRQMFRIAMLAGTVFAAPVAASAQQVEIGIAQPNLEHPYRVGGIERAKAWGAKHPDVKLTIVDGRRDSATQLSGVEDLITRHVSAVVLSPNDSKALAPIADAAKRANVPLIIFDRKLDVPETDFAAFIGSDNIEMGRVAARFVIEKIGEEGKVIQLEGTPGASATVDRKQGFEEEMAKHPGITVVSYVGHYRLQEAVAAMEDAVTAHRDVKAVFAHNDTMAMGAAQVLEEQRLEGVATVGMDGAKEGCEGVASGRLTGSVYYPTMFPESLDLAMKVLAGETVEKMTFLDTPMITKETHDTYCK</sequence>
<protein>
    <submittedName>
        <fullName evidence="6">Substrate-binding domain-containing protein</fullName>
    </submittedName>
</protein>
<keyword evidence="3 4" id="KW-0732">Signal</keyword>
<feature type="domain" description="Periplasmic binding protein" evidence="5">
    <location>
        <begin position="30"/>
        <end position="265"/>
    </location>
</feature>
<name>A0AA50H9U5_9HYPH</name>
<dbReference type="Proteomes" id="UP001234585">
    <property type="component" value="Plasmid unnamed1"/>
</dbReference>
<dbReference type="SUPFAM" id="SSF53822">
    <property type="entry name" value="Periplasmic binding protein-like I"/>
    <property type="match status" value="1"/>
</dbReference>
<evidence type="ECO:0000256" key="1">
    <source>
        <dbReference type="ARBA" id="ARBA00004196"/>
    </source>
</evidence>
<reference evidence="6 7" key="1">
    <citation type="submission" date="2023-08" db="EMBL/GenBank/DDBJ databases">
        <title>Pathogen: clinical or host-associated sample.</title>
        <authorList>
            <person name="Hergert J."/>
            <person name="Casey R."/>
            <person name="Wagner J."/>
            <person name="Young E.L."/>
            <person name="Oakeson K.F."/>
        </authorList>
    </citation>
    <scope>NUCLEOTIDE SEQUENCE [LARGE SCALE GENOMIC DNA]</scope>
    <source>
        <strain evidence="6 7">1760953</strain>
        <plasmid evidence="6 7">unnamed1</plasmid>
    </source>
</reference>
<dbReference type="CDD" id="cd06308">
    <property type="entry name" value="PBP1_sensor_kinase-like"/>
    <property type="match status" value="1"/>
</dbReference>
<dbReference type="GO" id="GO:0030313">
    <property type="term" value="C:cell envelope"/>
    <property type="evidence" value="ECO:0007669"/>
    <property type="project" value="UniProtKB-SubCell"/>
</dbReference>
<evidence type="ECO:0000259" key="5">
    <source>
        <dbReference type="Pfam" id="PF13407"/>
    </source>
</evidence>
<dbReference type="PANTHER" id="PTHR46847:SF1">
    <property type="entry name" value="D-ALLOSE-BINDING PERIPLASMIC PROTEIN-RELATED"/>
    <property type="match status" value="1"/>
</dbReference>
<accession>A0AA50H9U5</accession>
<feature type="signal peptide" evidence="4">
    <location>
        <begin position="1"/>
        <end position="18"/>
    </location>
</feature>
<proteinExistence type="inferred from homology"/>
<evidence type="ECO:0000256" key="4">
    <source>
        <dbReference type="SAM" id="SignalP"/>
    </source>
</evidence>
<comment type="similarity">
    <text evidence="2">Belongs to the bacterial solute-binding protein 2 family.</text>
</comment>
<dbReference type="EMBL" id="CP132303">
    <property type="protein sequence ID" value="WLR99409.1"/>
    <property type="molecule type" value="Genomic_DNA"/>
</dbReference>
<dbReference type="Pfam" id="PF13407">
    <property type="entry name" value="Peripla_BP_4"/>
    <property type="match status" value="1"/>
</dbReference>
<geneLocation type="plasmid" evidence="6 7">
    <name>unnamed1</name>
</geneLocation>